<comment type="caution">
    <text evidence="8">The sequence shown here is derived from an EMBL/GenBank/DDBJ whole genome shotgun (WGS) entry which is preliminary data.</text>
</comment>
<dbReference type="SUPFAM" id="SSF52833">
    <property type="entry name" value="Thioredoxin-like"/>
    <property type="match status" value="1"/>
</dbReference>
<dbReference type="InterPro" id="IPR036249">
    <property type="entry name" value="Thioredoxin-like_sf"/>
</dbReference>
<organism evidence="8 9">
    <name type="scientific">Gottschalkia purinilytica</name>
    <name type="common">Clostridium purinilyticum</name>
    <dbReference type="NCBI Taxonomy" id="1503"/>
    <lineage>
        <taxon>Bacteria</taxon>
        <taxon>Bacillati</taxon>
        <taxon>Bacillota</taxon>
        <taxon>Tissierellia</taxon>
        <taxon>Tissierellales</taxon>
        <taxon>Gottschalkiaceae</taxon>
        <taxon>Gottschalkia</taxon>
    </lineage>
</organism>
<evidence type="ECO:0000256" key="2">
    <source>
        <dbReference type="ARBA" id="ARBA00022748"/>
    </source>
</evidence>
<keyword evidence="9" id="KW-1185">Reference proteome</keyword>
<protein>
    <submittedName>
        <fullName evidence="8">Thioredoxin domain-containing protein</fullName>
    </submittedName>
</protein>
<dbReference type="PROSITE" id="PS51257">
    <property type="entry name" value="PROKAR_LIPOPROTEIN"/>
    <property type="match status" value="1"/>
</dbReference>
<keyword evidence="6" id="KW-0175">Coiled coil</keyword>
<dbReference type="GO" id="GO:0016209">
    <property type="term" value="F:antioxidant activity"/>
    <property type="evidence" value="ECO:0007669"/>
    <property type="project" value="InterPro"/>
</dbReference>
<dbReference type="InterPro" id="IPR013766">
    <property type="entry name" value="Thioredoxin_domain"/>
</dbReference>
<feature type="coiled-coil region" evidence="6">
    <location>
        <begin position="101"/>
        <end position="131"/>
    </location>
</feature>
<dbReference type="PROSITE" id="PS51352">
    <property type="entry name" value="THIOREDOXIN_2"/>
    <property type="match status" value="1"/>
</dbReference>
<dbReference type="InterPro" id="IPR050553">
    <property type="entry name" value="Thioredoxin_ResA/DsbE_sf"/>
</dbReference>
<evidence type="ECO:0000256" key="3">
    <source>
        <dbReference type="ARBA" id="ARBA00022968"/>
    </source>
</evidence>
<proteinExistence type="predicted"/>
<evidence type="ECO:0000259" key="7">
    <source>
        <dbReference type="PROSITE" id="PS51352"/>
    </source>
</evidence>
<comment type="subcellular location">
    <subcellularLocation>
        <location evidence="1">Cell envelope</location>
    </subcellularLocation>
</comment>
<keyword evidence="3" id="KW-0735">Signal-anchor</keyword>
<evidence type="ECO:0000256" key="5">
    <source>
        <dbReference type="ARBA" id="ARBA00023284"/>
    </source>
</evidence>
<evidence type="ECO:0000256" key="1">
    <source>
        <dbReference type="ARBA" id="ARBA00004196"/>
    </source>
</evidence>
<dbReference type="OrthoDB" id="9809733at2"/>
<sequence length="367" mass="41900">MRKGIILIALVLSLSIFFIGCKKENKPKEKSTTQSVNTETADNKDKEGYYKLDELGVEYKVPDKWSKSENISAFVLEENKEDKNDPIYGAIIHDFVPVETLKLIKENEKKLEDINEESEKILEQIHNSQLRLLNIIAFDKDKLKKSLDSGKKIEDFTKCVKNELVKEKDNLAYYICYGDSNTESLSDESRKIYDELSKDIDNLKNSIKVFKPVKSEEKLSDIKKVPEFKAKDLKGKEVTEKIFQNNKLTMINVWATFCGPCISEMKDLQALYKDLKKEGVNIVGLIGDIENDETKKLAQDIIKNKGVEFTNIIPDKTLKDNILKSVPGFPTSIFIDKEGNIVGEPIVGARSKDEYKKIIMDVLKDIK</sequence>
<dbReference type="GO" id="GO:0016491">
    <property type="term" value="F:oxidoreductase activity"/>
    <property type="evidence" value="ECO:0007669"/>
    <property type="project" value="InterPro"/>
</dbReference>
<reference evidence="9" key="1">
    <citation type="submission" date="2015-07" db="EMBL/GenBank/DDBJ databases">
        <title>Draft genome sequence of the purine-degrading Gottschalkia purinilyticum DSM 1384 (formerly Clostridium purinilyticum).</title>
        <authorList>
            <person name="Poehlein A."/>
            <person name="Schiel-Bengelsdorf B."/>
            <person name="Bengelsdorf F.R."/>
            <person name="Daniel R."/>
            <person name="Duerre P."/>
        </authorList>
    </citation>
    <scope>NUCLEOTIDE SEQUENCE [LARGE SCALE GENOMIC DNA]</scope>
    <source>
        <strain evidence="9">DSM 1384</strain>
    </source>
</reference>
<name>A0A0L0WAZ0_GOTPU</name>
<evidence type="ECO:0000256" key="4">
    <source>
        <dbReference type="ARBA" id="ARBA00023157"/>
    </source>
</evidence>
<keyword evidence="3" id="KW-0812">Transmembrane</keyword>
<dbReference type="Gene3D" id="3.40.30.10">
    <property type="entry name" value="Glutaredoxin"/>
    <property type="match status" value="1"/>
</dbReference>
<dbReference type="RefSeq" id="WP_050355176.1">
    <property type="nucleotide sequence ID" value="NZ_LGSS01000006.1"/>
</dbReference>
<dbReference type="Proteomes" id="UP000037267">
    <property type="component" value="Unassembled WGS sequence"/>
</dbReference>
<gene>
    <name evidence="8" type="ORF">CLPU_6c01490</name>
</gene>
<feature type="domain" description="Thioredoxin" evidence="7">
    <location>
        <begin position="219"/>
        <end position="364"/>
    </location>
</feature>
<accession>A0A0L0WAZ0</accession>
<dbReference type="PATRIC" id="fig|1503.3.peg.2948"/>
<dbReference type="Pfam" id="PF00578">
    <property type="entry name" value="AhpC-TSA"/>
    <property type="match status" value="1"/>
</dbReference>
<dbReference type="InterPro" id="IPR000866">
    <property type="entry name" value="AhpC/TSA"/>
</dbReference>
<dbReference type="EMBL" id="LGSS01000006">
    <property type="protein sequence ID" value="KNF08663.1"/>
    <property type="molecule type" value="Genomic_DNA"/>
</dbReference>
<dbReference type="CDD" id="cd02966">
    <property type="entry name" value="TlpA_like_family"/>
    <property type="match status" value="1"/>
</dbReference>
<evidence type="ECO:0000313" key="8">
    <source>
        <dbReference type="EMBL" id="KNF08663.1"/>
    </source>
</evidence>
<dbReference type="AlphaFoldDB" id="A0A0L0WAZ0"/>
<evidence type="ECO:0000313" key="9">
    <source>
        <dbReference type="Proteomes" id="UP000037267"/>
    </source>
</evidence>
<evidence type="ECO:0000256" key="6">
    <source>
        <dbReference type="SAM" id="Coils"/>
    </source>
</evidence>
<keyword evidence="5" id="KW-0676">Redox-active center</keyword>
<keyword evidence="2" id="KW-0201">Cytochrome c-type biogenesis</keyword>
<dbReference type="GO" id="GO:0030313">
    <property type="term" value="C:cell envelope"/>
    <property type="evidence" value="ECO:0007669"/>
    <property type="project" value="UniProtKB-SubCell"/>
</dbReference>
<dbReference type="PANTHER" id="PTHR42852:SF6">
    <property type="entry name" value="THIOL:DISULFIDE INTERCHANGE PROTEIN DSBE"/>
    <property type="match status" value="1"/>
</dbReference>
<dbReference type="PANTHER" id="PTHR42852">
    <property type="entry name" value="THIOL:DISULFIDE INTERCHANGE PROTEIN DSBE"/>
    <property type="match status" value="1"/>
</dbReference>
<dbReference type="STRING" id="1503.CLPU_6c01490"/>
<keyword evidence="4" id="KW-1015">Disulfide bond</keyword>
<dbReference type="GO" id="GO:0017004">
    <property type="term" value="P:cytochrome complex assembly"/>
    <property type="evidence" value="ECO:0007669"/>
    <property type="project" value="UniProtKB-KW"/>
</dbReference>